<evidence type="ECO:0000313" key="5">
    <source>
        <dbReference type="EMBL" id="PKA58875.1"/>
    </source>
</evidence>
<evidence type="ECO:0000259" key="4">
    <source>
        <dbReference type="PROSITE" id="PS50001"/>
    </source>
</evidence>
<sequence length="694" mass="77336">MAGDEGGEEDYSMLRDVRLSIDRDEAVREEAGFSLGLWIYLSSSARPSSLILRQTSLESEDEVPFLALSEENKLALFPLRFLHNGAPSADSSFPWSNIPHVSSENECPLEKWFHVGCEVTINNMRLYFNGELVGDMPLSSSDDHLLDYVKNVTVVGNNGKDDRLLGFVYNACVLPLSASLKDAFTQNQPVKLSLNGSCISEAIEVGSDGVWSIVGGKASCRRNFSLDVVLLDVEGQVVHKDMEVIASLVYADNGALVEKTQDNPEASLLTSCEGLEYPSIDKPVALFLGRATFKLKISQLSSKSDNRLFRVCFRASRDKNYPFLEACSPPIRCISRNRFVRPVVPSKRQMPTVLLPDKNPPEISDRPQLNNNYNGAFSKRLKVGLEKLSREVGANGKLEQNGKALKMSSEVKPNNFDGTDSTTPSDSESTDARNCEAKWIGESIDPTSDVVIFRYCIEGTYERSLLLKEIIKYSGSEELVNFSEQVCLYSGCLHHRYSILISKQLVHEGNDTWDSISKNGNQALWLTAAPEINKRFMSISRSITRGLSAKDMEVLRRIAGCGEELGQEHFYKMWHWLYPVAVALSKDPINALWECSLPRWIEGFITGEEAENSLKGSRGFQKAGTFVLRFPISRSWPHPDAGSLVVTYVGADSTVHHRLLSLDLSSNNKENGHELLQNMLLEESELSQLGRVVR</sequence>
<dbReference type="InterPro" id="IPR001217">
    <property type="entry name" value="STAT"/>
</dbReference>
<dbReference type="InterPro" id="IPR013320">
    <property type="entry name" value="ConA-like_dom_sf"/>
</dbReference>
<feature type="region of interest" description="Disordered" evidence="3">
    <location>
        <begin position="351"/>
        <end position="370"/>
    </location>
</feature>
<dbReference type="InterPro" id="IPR036860">
    <property type="entry name" value="SH2_dom_sf"/>
</dbReference>
<dbReference type="PROSITE" id="PS50001">
    <property type="entry name" value="SH2"/>
    <property type="match status" value="1"/>
</dbReference>
<organism evidence="5 6">
    <name type="scientific">Apostasia shenzhenica</name>
    <dbReference type="NCBI Taxonomy" id="1088818"/>
    <lineage>
        <taxon>Eukaryota</taxon>
        <taxon>Viridiplantae</taxon>
        <taxon>Streptophyta</taxon>
        <taxon>Embryophyta</taxon>
        <taxon>Tracheophyta</taxon>
        <taxon>Spermatophyta</taxon>
        <taxon>Magnoliopsida</taxon>
        <taxon>Liliopsida</taxon>
        <taxon>Asparagales</taxon>
        <taxon>Orchidaceae</taxon>
        <taxon>Apostasioideae</taxon>
        <taxon>Apostasia</taxon>
    </lineage>
</organism>
<dbReference type="Pfam" id="PF13385">
    <property type="entry name" value="Laminin_G_3"/>
    <property type="match status" value="1"/>
</dbReference>
<evidence type="ECO:0000256" key="2">
    <source>
        <dbReference type="PROSITE-ProRule" id="PRU00191"/>
    </source>
</evidence>
<feature type="compositionally biased region" description="Low complexity" evidence="3">
    <location>
        <begin position="417"/>
        <end position="427"/>
    </location>
</feature>
<dbReference type="GO" id="GO:0003700">
    <property type="term" value="F:DNA-binding transcription factor activity"/>
    <property type="evidence" value="ECO:0007669"/>
    <property type="project" value="InterPro"/>
</dbReference>
<reference evidence="5 6" key="1">
    <citation type="journal article" date="2017" name="Nature">
        <title>The Apostasia genome and the evolution of orchids.</title>
        <authorList>
            <person name="Zhang G.Q."/>
            <person name="Liu K.W."/>
            <person name="Li Z."/>
            <person name="Lohaus R."/>
            <person name="Hsiao Y.Y."/>
            <person name="Niu S.C."/>
            <person name="Wang J.Y."/>
            <person name="Lin Y.C."/>
            <person name="Xu Q."/>
            <person name="Chen L.J."/>
            <person name="Yoshida K."/>
            <person name="Fujiwara S."/>
            <person name="Wang Z.W."/>
            <person name="Zhang Y.Q."/>
            <person name="Mitsuda N."/>
            <person name="Wang M."/>
            <person name="Liu G.H."/>
            <person name="Pecoraro L."/>
            <person name="Huang H.X."/>
            <person name="Xiao X.J."/>
            <person name="Lin M."/>
            <person name="Wu X.Y."/>
            <person name="Wu W.L."/>
            <person name="Chen Y.Y."/>
            <person name="Chang S.B."/>
            <person name="Sakamoto S."/>
            <person name="Ohme-Takagi M."/>
            <person name="Yagi M."/>
            <person name="Zeng S.J."/>
            <person name="Shen C.Y."/>
            <person name="Yeh C.M."/>
            <person name="Luo Y.B."/>
            <person name="Tsai W.C."/>
            <person name="Van de Peer Y."/>
            <person name="Liu Z.J."/>
        </authorList>
    </citation>
    <scope>NUCLEOTIDE SEQUENCE [LARGE SCALE GENOMIC DNA]</scope>
    <source>
        <strain evidence="6">cv. Shenzhen</strain>
        <tissue evidence="5">Stem</tissue>
    </source>
</reference>
<evidence type="ECO:0000256" key="3">
    <source>
        <dbReference type="SAM" id="MobiDB-lite"/>
    </source>
</evidence>
<dbReference type="EMBL" id="KZ451950">
    <property type="protein sequence ID" value="PKA58875.1"/>
    <property type="molecule type" value="Genomic_DNA"/>
</dbReference>
<dbReference type="PANTHER" id="PTHR11801">
    <property type="entry name" value="SIGNAL TRANSDUCER AND ACTIVATOR OF TRANSCRIPTION"/>
    <property type="match status" value="1"/>
</dbReference>
<dbReference type="GO" id="GO:0007165">
    <property type="term" value="P:signal transduction"/>
    <property type="evidence" value="ECO:0007669"/>
    <property type="project" value="InterPro"/>
</dbReference>
<dbReference type="FunFam" id="3.30.505.10:FF:000086">
    <property type="entry name" value="SH2 domain protein B"/>
    <property type="match status" value="1"/>
</dbReference>
<dbReference type="SUPFAM" id="SSF55550">
    <property type="entry name" value="SH2 domain"/>
    <property type="match status" value="1"/>
</dbReference>
<gene>
    <name evidence="5" type="ORF">AXF42_Ash000968</name>
</gene>
<dbReference type="AlphaFoldDB" id="A0A2I0ATJ8"/>
<feature type="region of interest" description="Disordered" evidence="3">
    <location>
        <begin position="402"/>
        <end position="431"/>
    </location>
</feature>
<evidence type="ECO:0000313" key="6">
    <source>
        <dbReference type="Proteomes" id="UP000236161"/>
    </source>
</evidence>
<dbReference type="InterPro" id="IPR000980">
    <property type="entry name" value="SH2"/>
</dbReference>
<evidence type="ECO:0000256" key="1">
    <source>
        <dbReference type="ARBA" id="ARBA00022999"/>
    </source>
</evidence>
<dbReference type="SUPFAM" id="SSF49899">
    <property type="entry name" value="Concanavalin A-like lectins/glucanases"/>
    <property type="match status" value="1"/>
</dbReference>
<accession>A0A2I0ATJ8</accession>
<protein>
    <recommendedName>
        <fullName evidence="4">SH2 domain-containing protein</fullName>
    </recommendedName>
</protein>
<proteinExistence type="predicted"/>
<dbReference type="Gene3D" id="3.30.505.10">
    <property type="entry name" value="SH2 domain"/>
    <property type="match status" value="1"/>
</dbReference>
<keyword evidence="6" id="KW-1185">Reference proteome</keyword>
<dbReference type="Proteomes" id="UP000236161">
    <property type="component" value="Unassembled WGS sequence"/>
</dbReference>
<name>A0A2I0ATJ8_9ASPA</name>
<feature type="domain" description="SH2" evidence="4">
    <location>
        <begin position="600"/>
        <end position="694"/>
    </location>
</feature>
<keyword evidence="1 2" id="KW-0727">SH2 domain</keyword>
<dbReference type="OrthoDB" id="10263919at2759"/>